<keyword evidence="1" id="KW-1133">Transmembrane helix</keyword>
<sequence>MKFYAVRYISSRLYRHIRRRHRGAAAPFFPHTQARNKIPDPQSFGDRDHCHTQQFRLGGIFDHRKSGGLRGYFVPHIFLQLLYVFALYLRSHKNKESAGFRWFATFTAYGGTIGALISLFYPDFYLAQPDFWDWGIFKSFLSHSTMMIGCLYLFVGGYVKIRVFNLIPFAAGLLGTWIVGMAINGLFAACGLEPPNAMFLQYSPIAEIPFFNGYGIALLMICLIFLFTAVWEFFACPKGGRWYNRFRAVLLLKKYPKDRDQL</sequence>
<protein>
    <submittedName>
        <fullName evidence="2">YwaF family protein</fullName>
    </submittedName>
</protein>
<feature type="transmembrane region" description="Helical" evidence="1">
    <location>
        <begin position="102"/>
        <end position="121"/>
    </location>
</feature>
<dbReference type="EMBL" id="DXCQ01000025">
    <property type="protein sequence ID" value="HIY96515.1"/>
    <property type="molecule type" value="Genomic_DNA"/>
</dbReference>
<keyword evidence="1" id="KW-0472">Membrane</keyword>
<dbReference type="Pfam" id="PF14808">
    <property type="entry name" value="TMEM164"/>
    <property type="match status" value="1"/>
</dbReference>
<feature type="transmembrane region" description="Helical" evidence="1">
    <location>
        <begin position="209"/>
        <end position="235"/>
    </location>
</feature>
<evidence type="ECO:0000313" key="3">
    <source>
        <dbReference type="Proteomes" id="UP000886750"/>
    </source>
</evidence>
<feature type="transmembrane region" description="Helical" evidence="1">
    <location>
        <begin position="166"/>
        <end position="189"/>
    </location>
</feature>
<proteinExistence type="predicted"/>
<evidence type="ECO:0000313" key="2">
    <source>
        <dbReference type="EMBL" id="HIY96515.1"/>
    </source>
</evidence>
<reference evidence="2" key="1">
    <citation type="journal article" date="2021" name="PeerJ">
        <title>Extensive microbial diversity within the chicken gut microbiome revealed by metagenomics and culture.</title>
        <authorList>
            <person name="Gilroy R."/>
            <person name="Ravi A."/>
            <person name="Getino M."/>
            <person name="Pursley I."/>
            <person name="Horton D.L."/>
            <person name="Alikhan N.F."/>
            <person name="Baker D."/>
            <person name="Gharbi K."/>
            <person name="Hall N."/>
            <person name="Watson M."/>
            <person name="Adriaenssens E.M."/>
            <person name="Foster-Nyarko E."/>
            <person name="Jarju S."/>
            <person name="Secka A."/>
            <person name="Antonio M."/>
            <person name="Oren A."/>
            <person name="Chaudhuri R.R."/>
            <person name="La Ragione R."/>
            <person name="Hildebrand F."/>
            <person name="Pallen M.J."/>
        </authorList>
    </citation>
    <scope>NUCLEOTIDE SEQUENCE</scope>
    <source>
        <strain evidence="2">1345</strain>
    </source>
</reference>
<dbReference type="Proteomes" id="UP000886750">
    <property type="component" value="Unassembled WGS sequence"/>
</dbReference>
<feature type="transmembrane region" description="Helical" evidence="1">
    <location>
        <begin position="72"/>
        <end position="90"/>
    </location>
</feature>
<reference evidence="2" key="2">
    <citation type="submission" date="2021-04" db="EMBL/GenBank/DDBJ databases">
        <authorList>
            <person name="Gilroy R."/>
        </authorList>
    </citation>
    <scope>NUCLEOTIDE SEQUENCE</scope>
    <source>
        <strain evidence="2">1345</strain>
    </source>
</reference>
<gene>
    <name evidence="2" type="ORF">H9729_02395</name>
</gene>
<name>A0A9D1ZVA1_9FIRM</name>
<organism evidence="2 3">
    <name type="scientific">Candidatus Borkfalkia excrementigallinarum</name>
    <dbReference type="NCBI Taxonomy" id="2838506"/>
    <lineage>
        <taxon>Bacteria</taxon>
        <taxon>Bacillati</taxon>
        <taxon>Bacillota</taxon>
        <taxon>Clostridia</taxon>
        <taxon>Christensenellales</taxon>
        <taxon>Christensenellaceae</taxon>
        <taxon>Candidatus Borkfalkia</taxon>
    </lineage>
</organism>
<comment type="caution">
    <text evidence="2">The sequence shown here is derived from an EMBL/GenBank/DDBJ whole genome shotgun (WGS) entry which is preliminary data.</text>
</comment>
<evidence type="ECO:0000256" key="1">
    <source>
        <dbReference type="SAM" id="Phobius"/>
    </source>
</evidence>
<feature type="transmembrane region" description="Helical" evidence="1">
    <location>
        <begin position="141"/>
        <end position="159"/>
    </location>
</feature>
<accession>A0A9D1ZVA1</accession>
<keyword evidence="1" id="KW-0812">Transmembrane</keyword>
<dbReference type="AlphaFoldDB" id="A0A9D1ZVA1"/>